<dbReference type="PROSITE" id="PS00232">
    <property type="entry name" value="CADHERIN_1"/>
    <property type="match status" value="1"/>
</dbReference>
<dbReference type="InterPro" id="IPR001881">
    <property type="entry name" value="EGF-like_Ca-bd_dom"/>
</dbReference>
<dbReference type="Pfam" id="PF05735">
    <property type="entry name" value="TSP_C"/>
    <property type="match status" value="1"/>
</dbReference>
<evidence type="ECO:0000256" key="10">
    <source>
        <dbReference type="ARBA" id="ARBA00023157"/>
    </source>
</evidence>
<dbReference type="OMA" id="INCPNFE"/>
<keyword evidence="9" id="KW-0472">Membrane</keyword>
<dbReference type="FunFam" id="3.80.10.10:FF:001360">
    <property type="entry name" value="Uncharacterized protein"/>
    <property type="match status" value="1"/>
</dbReference>
<dbReference type="Gene3D" id="4.10.1080.10">
    <property type="entry name" value="TSP type-3 repeat"/>
    <property type="match status" value="2"/>
</dbReference>
<dbReference type="Gene3D" id="2.10.50.10">
    <property type="entry name" value="Tumor Necrosis Factor Receptor, subunit A, domain 2"/>
    <property type="match status" value="1"/>
</dbReference>
<dbReference type="PROSITE" id="PS01285">
    <property type="entry name" value="FA58C_1"/>
    <property type="match status" value="1"/>
</dbReference>
<dbReference type="InterPro" id="IPR032675">
    <property type="entry name" value="LRR_dom_sf"/>
</dbReference>
<evidence type="ECO:0000313" key="22">
    <source>
        <dbReference type="Proteomes" id="UP000887568"/>
    </source>
</evidence>
<dbReference type="InterPro" id="IPR015919">
    <property type="entry name" value="Cadherin-like_sf"/>
</dbReference>
<dbReference type="RefSeq" id="XP_038053256.1">
    <property type="nucleotide sequence ID" value="XM_038197328.1"/>
</dbReference>
<dbReference type="GO" id="GO:0005576">
    <property type="term" value="C:extracellular region"/>
    <property type="evidence" value="ECO:0007669"/>
    <property type="project" value="InterPro"/>
</dbReference>
<dbReference type="PROSITE" id="PS51450">
    <property type="entry name" value="LRR"/>
    <property type="match status" value="5"/>
</dbReference>
<dbReference type="Pfam" id="PF12947">
    <property type="entry name" value="EGF_3"/>
    <property type="match status" value="1"/>
</dbReference>
<dbReference type="Gene3D" id="2.10.25.10">
    <property type="entry name" value="Laminin"/>
    <property type="match status" value="4"/>
</dbReference>
<organism evidence="21 22">
    <name type="scientific">Patiria miniata</name>
    <name type="common">Bat star</name>
    <name type="synonym">Asterina miniata</name>
    <dbReference type="NCBI Taxonomy" id="46514"/>
    <lineage>
        <taxon>Eukaryota</taxon>
        <taxon>Metazoa</taxon>
        <taxon>Echinodermata</taxon>
        <taxon>Eleutherozoa</taxon>
        <taxon>Asterozoa</taxon>
        <taxon>Asteroidea</taxon>
        <taxon>Valvatacea</taxon>
        <taxon>Valvatida</taxon>
        <taxon>Asterinidae</taxon>
        <taxon>Patiria</taxon>
    </lineage>
</organism>
<dbReference type="PROSITE" id="PS01186">
    <property type="entry name" value="EGF_2"/>
    <property type="match status" value="1"/>
</dbReference>
<dbReference type="CDD" id="cd11304">
    <property type="entry name" value="Cadherin_repeat"/>
    <property type="match status" value="2"/>
</dbReference>
<feature type="domain" description="Cadherin" evidence="19">
    <location>
        <begin position="1462"/>
        <end position="1533"/>
    </location>
</feature>
<keyword evidence="11" id="KW-0325">Glycoprotein</keyword>
<feature type="chain" id="PRO_5037709726" description="Staphylococcus aureus surface protein A" evidence="16">
    <location>
        <begin position="22"/>
        <end position="2877"/>
    </location>
</feature>
<keyword evidence="5 16" id="KW-0732">Signal</keyword>
<evidence type="ECO:0000256" key="6">
    <source>
        <dbReference type="ARBA" id="ARBA00022737"/>
    </source>
</evidence>
<dbReference type="SUPFAM" id="SSF49899">
    <property type="entry name" value="Concanavalin A-like lectins/glucanases"/>
    <property type="match status" value="2"/>
</dbReference>
<dbReference type="SUPFAM" id="SSF49313">
    <property type="entry name" value="Cadherin-like"/>
    <property type="match status" value="2"/>
</dbReference>
<dbReference type="PANTHER" id="PTHR10199">
    <property type="entry name" value="THROMBOSPONDIN"/>
    <property type="match status" value="1"/>
</dbReference>
<comment type="subcellular location">
    <subcellularLocation>
        <location evidence="1">Membrane</location>
    </subcellularLocation>
</comment>
<evidence type="ECO:0000256" key="2">
    <source>
        <dbReference type="ARBA" id="ARBA00009456"/>
    </source>
</evidence>
<dbReference type="InterPro" id="IPR006558">
    <property type="entry name" value="LamG-like"/>
</dbReference>
<dbReference type="SUPFAM" id="SSF57184">
    <property type="entry name" value="Growth factor receptor domain"/>
    <property type="match status" value="1"/>
</dbReference>
<feature type="domain" description="TSP C-terminal" evidence="20">
    <location>
        <begin position="2428"/>
        <end position="2639"/>
    </location>
</feature>
<dbReference type="InterPro" id="IPR003591">
    <property type="entry name" value="Leu-rich_rpt_typical-subtyp"/>
</dbReference>
<dbReference type="InterPro" id="IPR009030">
    <property type="entry name" value="Growth_fac_rcpt_cys_sf"/>
</dbReference>
<dbReference type="GO" id="GO:0005886">
    <property type="term" value="C:plasma membrane"/>
    <property type="evidence" value="ECO:0007669"/>
    <property type="project" value="InterPro"/>
</dbReference>
<dbReference type="SMART" id="SM00364">
    <property type="entry name" value="LRR_BAC"/>
    <property type="match status" value="5"/>
</dbReference>
<evidence type="ECO:0000259" key="20">
    <source>
        <dbReference type="PROSITE" id="PS51236"/>
    </source>
</evidence>
<keyword evidence="10" id="KW-1015">Disulfide bond</keyword>
<dbReference type="InterPro" id="IPR000421">
    <property type="entry name" value="FA58C"/>
</dbReference>
<dbReference type="Pfam" id="PF07645">
    <property type="entry name" value="EGF_CA"/>
    <property type="match status" value="1"/>
</dbReference>
<dbReference type="InterPro" id="IPR008859">
    <property type="entry name" value="Thrombospondin_C"/>
</dbReference>
<dbReference type="Gene3D" id="2.60.40.60">
    <property type="entry name" value="Cadherins"/>
    <property type="match status" value="1"/>
</dbReference>
<dbReference type="PROSITE" id="PS51234">
    <property type="entry name" value="TSP3"/>
    <property type="match status" value="2"/>
</dbReference>
<dbReference type="PANTHER" id="PTHR10199:SF110">
    <property type="entry name" value="TSP C-TERMINAL DOMAIN-CONTAINING PROTEIN"/>
    <property type="match status" value="1"/>
</dbReference>
<evidence type="ECO:0000256" key="7">
    <source>
        <dbReference type="ARBA" id="ARBA00022837"/>
    </source>
</evidence>
<dbReference type="Pfam" id="PF13385">
    <property type="entry name" value="Laminin_G_3"/>
    <property type="match status" value="1"/>
</dbReference>
<dbReference type="FunFam" id="2.10.25.10:FF:000025">
    <property type="entry name" value="Thrombospondin 3"/>
    <property type="match status" value="1"/>
</dbReference>
<evidence type="ECO:0000259" key="19">
    <source>
        <dbReference type="PROSITE" id="PS50268"/>
    </source>
</evidence>
<dbReference type="InterPro" id="IPR028974">
    <property type="entry name" value="TSP_type-3_rpt"/>
</dbReference>
<dbReference type="InterPro" id="IPR003367">
    <property type="entry name" value="Thrombospondin_3-like_rpt"/>
</dbReference>
<keyword evidence="7 12" id="KW-0106">Calcium</keyword>
<dbReference type="PROSITE" id="PS50026">
    <property type="entry name" value="EGF_3"/>
    <property type="match status" value="2"/>
</dbReference>
<evidence type="ECO:0000313" key="21">
    <source>
        <dbReference type="EnsemblMetazoa" id="XP_038053256.1"/>
    </source>
</evidence>
<evidence type="ECO:0000256" key="3">
    <source>
        <dbReference type="ARBA" id="ARBA00022536"/>
    </source>
</evidence>
<dbReference type="GO" id="GO:0005509">
    <property type="term" value="F:calcium ion binding"/>
    <property type="evidence" value="ECO:0007669"/>
    <property type="project" value="UniProtKB-UniRule"/>
</dbReference>
<keyword evidence="22" id="KW-1185">Reference proteome</keyword>
<feature type="domain" description="F5/8 type C" evidence="17">
    <location>
        <begin position="1651"/>
        <end position="1803"/>
    </location>
</feature>
<dbReference type="SUPFAM" id="SSF52058">
    <property type="entry name" value="L domain-like"/>
    <property type="match status" value="3"/>
</dbReference>
<dbReference type="Proteomes" id="UP000887568">
    <property type="component" value="Unplaced"/>
</dbReference>
<feature type="signal peptide" evidence="16">
    <location>
        <begin position="1"/>
        <end position="21"/>
    </location>
</feature>
<dbReference type="FunFam" id="4.10.1080.10:FF:000004">
    <property type="entry name" value="Cartilage oligomeric matrix protein"/>
    <property type="match status" value="1"/>
</dbReference>
<evidence type="ECO:0000256" key="13">
    <source>
        <dbReference type="PROSITE-ProRule" id="PRU00076"/>
    </source>
</evidence>
<dbReference type="PROSITE" id="PS01286">
    <property type="entry name" value="FA58C_2"/>
    <property type="match status" value="1"/>
</dbReference>
<evidence type="ECO:0000256" key="5">
    <source>
        <dbReference type="ARBA" id="ARBA00022729"/>
    </source>
</evidence>
<dbReference type="SUPFAM" id="SSF103647">
    <property type="entry name" value="TSP type-3 repeat"/>
    <property type="match status" value="3"/>
</dbReference>
<dbReference type="Gene3D" id="2.60.120.260">
    <property type="entry name" value="Galactose-binding domain-like"/>
    <property type="match status" value="1"/>
</dbReference>
<dbReference type="CDD" id="cd00054">
    <property type="entry name" value="EGF_CA"/>
    <property type="match status" value="2"/>
</dbReference>
<feature type="repeat" description="TSP type-3" evidence="14">
    <location>
        <begin position="2352"/>
        <end position="2387"/>
    </location>
</feature>
<dbReference type="FunFam" id="2.60.120.260:FF:000002">
    <property type="entry name" value="Coagulation factor VIII"/>
    <property type="match status" value="1"/>
</dbReference>
<dbReference type="SMART" id="SM00181">
    <property type="entry name" value="EGF"/>
    <property type="match status" value="4"/>
</dbReference>
<dbReference type="Pfam" id="PF02412">
    <property type="entry name" value="TSP_3"/>
    <property type="match status" value="5"/>
</dbReference>
<keyword evidence="8" id="KW-0130">Cell adhesion</keyword>
<dbReference type="OrthoDB" id="14563at2759"/>
<dbReference type="InterPro" id="IPR020894">
    <property type="entry name" value="Cadherin_CS"/>
</dbReference>
<dbReference type="InterPro" id="IPR008979">
    <property type="entry name" value="Galactose-bd-like_sf"/>
</dbReference>
<feature type="domain" description="EGF-like" evidence="18">
    <location>
        <begin position="2074"/>
        <end position="2116"/>
    </location>
</feature>
<dbReference type="InterPro" id="IPR026906">
    <property type="entry name" value="LRR_5"/>
</dbReference>
<dbReference type="Gene3D" id="2.60.120.200">
    <property type="match status" value="2"/>
</dbReference>
<dbReference type="PRINTS" id="PR00019">
    <property type="entry name" value="LEURICHRPT"/>
</dbReference>
<dbReference type="SMART" id="SM00369">
    <property type="entry name" value="LRR_TYP"/>
    <property type="match status" value="21"/>
</dbReference>
<keyword evidence="3 13" id="KW-0245">EGF-like domain</keyword>
<dbReference type="FunFam" id="2.10.25.10:FF:000038">
    <property type="entry name" value="Fibrillin 2"/>
    <property type="match status" value="1"/>
</dbReference>
<dbReference type="FunFam" id="4.10.1080.10:FF:000001">
    <property type="entry name" value="Thrombospondin 3"/>
    <property type="match status" value="1"/>
</dbReference>
<dbReference type="InterPro" id="IPR000742">
    <property type="entry name" value="EGF"/>
</dbReference>
<keyword evidence="4" id="KW-0433">Leucine-rich repeat</keyword>
<dbReference type="PROSITE" id="PS51236">
    <property type="entry name" value="TSP_CTER"/>
    <property type="match status" value="1"/>
</dbReference>
<feature type="repeat" description="TSP type-3" evidence="14">
    <location>
        <begin position="2192"/>
        <end position="2227"/>
    </location>
</feature>
<dbReference type="InterPro" id="IPR002126">
    <property type="entry name" value="Cadherin-like_dom"/>
</dbReference>
<dbReference type="InterPro" id="IPR024731">
    <property type="entry name" value="NELL2-like_EGF"/>
</dbReference>
<dbReference type="Gene3D" id="3.80.10.10">
    <property type="entry name" value="Ribonuclease Inhibitor"/>
    <property type="match status" value="5"/>
</dbReference>
<keyword evidence="6" id="KW-0677">Repeat</keyword>
<dbReference type="SUPFAM" id="SSF49785">
    <property type="entry name" value="Galactose-binding domain-like"/>
    <property type="match status" value="1"/>
</dbReference>
<comment type="similarity">
    <text evidence="2">Belongs to the thrombospondin family.</text>
</comment>
<dbReference type="SMART" id="SM00179">
    <property type="entry name" value="EGF_CA"/>
    <property type="match status" value="4"/>
</dbReference>
<dbReference type="GO" id="GO:0007156">
    <property type="term" value="P:homophilic cell adhesion via plasma membrane adhesion molecules"/>
    <property type="evidence" value="ECO:0007669"/>
    <property type="project" value="InterPro"/>
</dbReference>
<feature type="domain" description="EGF-like" evidence="18">
    <location>
        <begin position="2117"/>
        <end position="2158"/>
    </location>
</feature>
<dbReference type="InterPro" id="IPR049883">
    <property type="entry name" value="NOTCH1_EGF-like"/>
</dbReference>
<dbReference type="FunFam" id="3.80.10.10:FF:001164">
    <property type="entry name" value="GH01279p"/>
    <property type="match status" value="1"/>
</dbReference>
<evidence type="ECO:0000256" key="1">
    <source>
        <dbReference type="ARBA" id="ARBA00004370"/>
    </source>
</evidence>
<dbReference type="SMART" id="SM00231">
    <property type="entry name" value="FA58C"/>
    <property type="match status" value="1"/>
</dbReference>
<evidence type="ECO:0000256" key="4">
    <source>
        <dbReference type="ARBA" id="ARBA00022614"/>
    </source>
</evidence>
<evidence type="ECO:0000256" key="14">
    <source>
        <dbReference type="PROSITE-ProRule" id="PRU00634"/>
    </source>
</evidence>
<dbReference type="InterPro" id="IPR017897">
    <property type="entry name" value="Thrombospondin_3_rpt"/>
</dbReference>
<dbReference type="InterPro" id="IPR018097">
    <property type="entry name" value="EGF_Ca-bd_CS"/>
</dbReference>
<feature type="region of interest" description="Disordered" evidence="15">
    <location>
        <begin position="2182"/>
        <end position="2207"/>
    </location>
</feature>
<evidence type="ECO:0000256" key="12">
    <source>
        <dbReference type="PROSITE-ProRule" id="PRU00043"/>
    </source>
</evidence>
<protein>
    <recommendedName>
        <fullName evidence="23">Staphylococcus aureus surface protein A</fullName>
    </recommendedName>
</protein>
<comment type="caution">
    <text evidence="13">Lacks conserved residue(s) required for the propagation of feature annotation.</text>
</comment>
<evidence type="ECO:0000256" key="9">
    <source>
        <dbReference type="ARBA" id="ARBA00023136"/>
    </source>
</evidence>
<name>A0A913ZQB0_PATMI</name>
<dbReference type="PROSITE" id="PS50022">
    <property type="entry name" value="FA58C_3"/>
    <property type="match status" value="1"/>
</dbReference>
<dbReference type="InterPro" id="IPR001611">
    <property type="entry name" value="Leu-rich_rpt"/>
</dbReference>
<evidence type="ECO:0000259" key="17">
    <source>
        <dbReference type="PROSITE" id="PS50022"/>
    </source>
</evidence>
<accession>A0A913ZQB0</accession>
<reference evidence="21" key="1">
    <citation type="submission" date="2022-11" db="UniProtKB">
        <authorList>
            <consortium name="EnsemblMetazoa"/>
        </authorList>
    </citation>
    <scope>IDENTIFICATION</scope>
</reference>
<dbReference type="PROSITE" id="PS01187">
    <property type="entry name" value="EGF_CA"/>
    <property type="match status" value="1"/>
</dbReference>
<dbReference type="SMART" id="SM01411">
    <property type="entry name" value="Ephrin_rec_like"/>
    <property type="match status" value="1"/>
</dbReference>
<dbReference type="Pfam" id="PF13306">
    <property type="entry name" value="LRR_5"/>
    <property type="match status" value="3"/>
</dbReference>
<evidence type="ECO:0000256" key="11">
    <source>
        <dbReference type="ARBA" id="ARBA00023180"/>
    </source>
</evidence>
<dbReference type="Pfam" id="PF00754">
    <property type="entry name" value="F5_F8_type_C"/>
    <property type="match status" value="1"/>
</dbReference>
<evidence type="ECO:0000256" key="15">
    <source>
        <dbReference type="SAM" id="MobiDB-lite"/>
    </source>
</evidence>
<evidence type="ECO:0008006" key="23">
    <source>
        <dbReference type="Google" id="ProtNLM"/>
    </source>
</evidence>
<sequence>MSVFLQLFVLAALTGIPLTNAYHFGANYWNDRYKDFGINYETGSAMFNGLWSDQPSINGGYGRSTSDYSGTVCSCVCSENEKTVDCTGKTKVTLKNIRFDYNLTVETFNPDTTDITIVGRLNQVDRNAFGFLTKLTKLTIHNTDITTFPDLSNCTSLEQLDLTRNAISLSPLSYKTIKFAKTLKRVSLMENNINWLPPGFFSKTNIEYIGLSMNELAAFPSDSLQNMQNLTFLSLDDNQLTSVSKRNLLPLASTPIQHLNLSNNQISYTAPRAFMQLQNLKILELHRNVLEDLPAQTMDRIPQLLHLDLSYNKLKTLKAKAVTDLPSLRTLILHNQLDTFELASIRYNSFLGIGSNLTELYLSSNALPYFPHAVLSEETYDKLADLHMDNNVITNITELHVDQFSSALTLYNYRLTTHEPFAKMPNLKKLFLQQNSILGINNQDLCKMSILQELNLNINQLKDDTLDENAFQCLTSLSNLNIGNNYFQYVPPAVQFQERVQNIRTLNLAGNDITFLLAGVFSNVTTLTDLTLTGNRIISVENDAFPVDIEIIRLSSNQLYFLHEDPFRNLSSLRWLLLSNNEIDVIPDTAFDGCTSLAYIDLGNNKIGRILKTTFEDCPLTYILDLADNEIAYIEDGSLAHITSLTSLSLQNNRLTKIPMGGDFVNLTITWDLDLSGNNIIEVKTQAFKNLAARNLDLSDNDIAHVEPNAFDNIVLSGLTTSYLKLDNNPLQTMSSYSFNDVTCKYFYMLSVGVATVPSFAFNGITADYFHMESNSVRVIEEEAFYVNILEDFNLQKNQIFDVKGKMFVDGTTIENLFLHDNEIPSLPGDTFDGATITTIRLENNTLITYPAKALSGQNVNEIHLNGNQIGTLPDDAFAGQDNMEVLDLKNNRLSEIRTGILAPLTNLSRLDLSNNDFTHWPTMPSLPSLEQLDLSHNEIQTVGQNAFAALDADVFSSLNLADNPLGCTCNLYYSLSFDNSSTIGGECTTPEEADGVLFSYYSKNSDMYFENVAPWLFQCAPYDVTAITPELHQILVNWTAPFEVYPSSVDITDEWIFGVTCTSITATRLYYNTTSIGHLFTADDGVATGTDYICHVTLTVGNYTGAPDEYVPVTTLENVAQTNSTVSTAQDIKLAITYYDFSSANSDFNPVGKDVVNRPSYVVSPYGAWLAISNNPSSDSFSRWFRNNPGVNYVIESELVLKWLNSSGVVSPINRVWLESFYPVDGLGFTAEGQRDCSFILHNFGFTSAIRTGILFNSTEVITVGGGDEFWVYVNKILVLEVHGDASGNPVRCKRITLASAGNKGGSFLTPEEGTIVEGECEITDPVLDEQVFLDLEVGVPYHFDIFHTERNPCSSEFFLEIQGVDFLPLDPDNPPVDYVVTVDEDLHLNAILESVWVADAFSTGPNFQVTITSGNEARHFTLKNNTAKSVADGIAPTADSPPFTHTVNGIDFITCDSEAEIVPEPNDETMQSFDVHTDKALITLVTELDYEVVSWYFLKLSVIDLNAVPQYEGTLTVEITVNDVNDNCPVVSNNSLVFTPLPVLQEDPLTEVIATDADSGGDSQITYHTSPITQIPLINDTFSVLQLTITAIDGGTIARGAIVNITVTISNTCLYDAIGEPVDVEIYIDVPTGGLYLRVPKYYVYVYDCKDALGIQTGVIQDSMMSASSYYDNAHTANRARLHANASADGELGSGWIAETADTNQWLQVDMRLVTIFSGVRTQGVGDVEAWIKTYYVEYSNDSSTWYMIQDEDSNDQLFTGNTDQDTVSSVYFDEVYAQYIRILPQSWHNQIGLRLEIVGCTTERRLRHLTQCERCLTTNYCLGDGLQRPCGRCEPPTDSCNRSPSEHSFGHAYECVPCPIGWLCEDGYATPCPKYHHGRCNETFCPESCDLCDPGTACFRGIQSICPQGYFSQGYDSEFCRPCKPGTFNNFTGQSVCENCPAGYQSTQAKISCAPCHITAWSAGDGTPCKSCSSQAECPCMTEFSPCPEGVPCVNQGTGKYICGECPAGYSKDGDGCADINECDISNPCWSSCTNLSPGYECTGCPPGYAGNTPHGIGVEHAQANKQVCEDIDECAINNGGCDPNAECANTEGSYSCGLCLPGYLGDGKIGCTPGDFCLTGKDDCNGNATCLSTGVGTYVCECNNGWAGNGVYCGVDTDLDGRPETTLHCSDPSCKADNCPQHPNSGQEDTDNDHIGDICDDDDDNDSIMDEKDNCQYVANHLQEDTDGDGIGDACDNCHNDNNTDQADTDADGLGDICDPDVDDDGEFNDTDNCVFVANTLQTDMDGDGVGDACDNCPNITNTEQIDTDQNGYGDACDVIGGTHKDMDGDGVLDLDDNCIIISNADQTDTDVDGDGDLCDGDKDGDGISDDNDNCPYVANSGQEDTNGNNLGDVCETDYDGDGTMNSEDICPNSNRYQTTDFSRGFISVDLYPDLINGTSPVWIVTDNGKEIRDISNTIMPSMLIGQASIAAVDYTGTMFVNTDEGNNYIGFVFGYQSNRKFYVVMWRHENMNNPVNMAGIRGIQIKKVNSATGPGQSLANALYHSFTTANQVELLWQDPFLQGWQHRTSYKWFLTHRPDIGLIRVVIKVGEETLTDSGDIYDTSFLGGRLGVFVYDQKDVIWSRMSYKCAERLNQALAFDGIDDHVILPTLDTLQLTSSFTLETWVHLPTSYPSTTMPVLCTLNGILCLFIENGYVKGRVGDRVVVGTTVLPDSTWKHLAMRFDAQNSELTLFVNGIAESTKTSVATPSWVSSAQVYIGRDERSFFNGTMDEVRIWGVSLSDEEIKEHMQLASLERQKHKDLLDAHYNMDNEEQGSSMLLDQGLYAHHGLIVGDPDFIPSFVDQGRFQVTYPENRRRRRNVNYHYEENHTEL</sequence>
<dbReference type="InterPro" id="IPR013320">
    <property type="entry name" value="ConA-like_dom_sf"/>
</dbReference>
<proteinExistence type="inferred from homology"/>
<dbReference type="EnsemblMetazoa" id="XM_038197328.1">
    <property type="protein sequence ID" value="XP_038053256.1"/>
    <property type="gene ID" value="LOC119725765"/>
</dbReference>
<evidence type="ECO:0000256" key="16">
    <source>
        <dbReference type="SAM" id="SignalP"/>
    </source>
</evidence>
<dbReference type="CDD" id="cd00057">
    <property type="entry name" value="FA58C"/>
    <property type="match status" value="1"/>
</dbReference>
<dbReference type="GeneID" id="119725765"/>
<dbReference type="SMART" id="SM00560">
    <property type="entry name" value="LamGL"/>
    <property type="match status" value="1"/>
</dbReference>
<dbReference type="PROSITE" id="PS50268">
    <property type="entry name" value="CADHERIN_2"/>
    <property type="match status" value="1"/>
</dbReference>
<dbReference type="SMART" id="SM00112">
    <property type="entry name" value="CA"/>
    <property type="match status" value="1"/>
</dbReference>
<evidence type="ECO:0000259" key="18">
    <source>
        <dbReference type="PROSITE" id="PS50026"/>
    </source>
</evidence>
<dbReference type="Pfam" id="PF13855">
    <property type="entry name" value="LRR_8"/>
    <property type="match status" value="4"/>
</dbReference>
<evidence type="ECO:0000256" key="8">
    <source>
        <dbReference type="ARBA" id="ARBA00022889"/>
    </source>
</evidence>